<evidence type="ECO:0000313" key="2">
    <source>
        <dbReference type="EMBL" id="PAT39493.1"/>
    </source>
</evidence>
<evidence type="ECO:0008006" key="4">
    <source>
        <dbReference type="Google" id="ProtNLM"/>
    </source>
</evidence>
<organism evidence="2 3">
    <name type="scientific">Vandammella animalimorsus</name>
    <dbReference type="NCBI Taxonomy" id="2029117"/>
    <lineage>
        <taxon>Bacteria</taxon>
        <taxon>Pseudomonadati</taxon>
        <taxon>Pseudomonadota</taxon>
        <taxon>Betaproteobacteria</taxon>
        <taxon>Burkholderiales</taxon>
        <taxon>Comamonadaceae</taxon>
        <taxon>Vandammella</taxon>
    </lineage>
</organism>
<evidence type="ECO:0000256" key="1">
    <source>
        <dbReference type="SAM" id="MobiDB-lite"/>
    </source>
</evidence>
<dbReference type="Proteomes" id="UP000218644">
    <property type="component" value="Unassembled WGS sequence"/>
</dbReference>
<comment type="caution">
    <text evidence="2">The sequence shown here is derived from an EMBL/GenBank/DDBJ whole genome shotgun (WGS) entry which is preliminary data.</text>
</comment>
<name>A0A2A2AP10_9BURK</name>
<sequence length="126" mass="12607">MTAQLVSRPWQRRVFSSLSAPSASPPGWAHGALATAALACLAAGPGWAAQPAAQPVAAELPTVTVRGDAPDAPGEAAADEGHSGKLARRAQGATKTDTPLLRTPQSVSVITETALRDSGATSLAGC</sequence>
<feature type="region of interest" description="Disordered" evidence="1">
    <location>
        <begin position="62"/>
        <end position="100"/>
    </location>
</feature>
<protein>
    <recommendedName>
        <fullName evidence="4">TonB-dependent siderophore receptor</fullName>
    </recommendedName>
</protein>
<gene>
    <name evidence="2" type="ORF">CK623_09665</name>
</gene>
<dbReference type="EMBL" id="NSJD01000016">
    <property type="protein sequence ID" value="PAT39493.1"/>
    <property type="molecule type" value="Genomic_DNA"/>
</dbReference>
<reference evidence="2 3" key="1">
    <citation type="submission" date="2017-08" db="EMBL/GenBank/DDBJ databases">
        <title>WGS of Clinical strains of the CDC Group NO-1 linked to zoonotic infections in humans.</title>
        <authorList>
            <person name="Bernier A.-M."/>
            <person name="Bernard K."/>
        </authorList>
    </citation>
    <scope>NUCLEOTIDE SEQUENCE [LARGE SCALE GENOMIC DNA]</scope>
    <source>
        <strain evidence="2 3">NML79-0751</strain>
    </source>
</reference>
<dbReference type="AlphaFoldDB" id="A0A2A2AP10"/>
<evidence type="ECO:0000313" key="3">
    <source>
        <dbReference type="Proteomes" id="UP000218644"/>
    </source>
</evidence>
<accession>A0A2A2AP10</accession>
<proteinExistence type="predicted"/>
<dbReference type="SUPFAM" id="SSF56935">
    <property type="entry name" value="Porins"/>
    <property type="match status" value="1"/>
</dbReference>